<accession>A0AAV7UR88</accession>
<dbReference type="AlphaFoldDB" id="A0AAV7UR88"/>
<feature type="region of interest" description="Disordered" evidence="1">
    <location>
        <begin position="1"/>
        <end position="131"/>
    </location>
</feature>
<organism evidence="2 3">
    <name type="scientific">Pleurodeles waltl</name>
    <name type="common">Iberian ribbed newt</name>
    <dbReference type="NCBI Taxonomy" id="8319"/>
    <lineage>
        <taxon>Eukaryota</taxon>
        <taxon>Metazoa</taxon>
        <taxon>Chordata</taxon>
        <taxon>Craniata</taxon>
        <taxon>Vertebrata</taxon>
        <taxon>Euteleostomi</taxon>
        <taxon>Amphibia</taxon>
        <taxon>Batrachia</taxon>
        <taxon>Caudata</taxon>
        <taxon>Salamandroidea</taxon>
        <taxon>Salamandridae</taxon>
        <taxon>Pleurodelinae</taxon>
        <taxon>Pleurodeles</taxon>
    </lineage>
</organism>
<name>A0AAV7UR88_PLEWA</name>
<gene>
    <name evidence="2" type="ORF">NDU88_007021</name>
</gene>
<sequence length="131" mass="13270">MQIPVGRRGATDAAAHPPPALSAAIREENREPGSLLKSPLLRTPSPVQGARAGAAGGLLPPGFCGVAASPPWRRGGEKGPALAELSESSSAGAARSPRPFGFKVRGTRAPTMAVSPRRATHGMAPGLDPNP</sequence>
<feature type="compositionally biased region" description="Low complexity" evidence="1">
    <location>
        <begin position="79"/>
        <end position="98"/>
    </location>
</feature>
<dbReference type="Proteomes" id="UP001066276">
    <property type="component" value="Chromosome 3_1"/>
</dbReference>
<evidence type="ECO:0000256" key="1">
    <source>
        <dbReference type="SAM" id="MobiDB-lite"/>
    </source>
</evidence>
<dbReference type="EMBL" id="JANPWB010000005">
    <property type="protein sequence ID" value="KAJ1190283.1"/>
    <property type="molecule type" value="Genomic_DNA"/>
</dbReference>
<comment type="caution">
    <text evidence="2">The sequence shown here is derived from an EMBL/GenBank/DDBJ whole genome shotgun (WGS) entry which is preliminary data.</text>
</comment>
<keyword evidence="3" id="KW-1185">Reference proteome</keyword>
<protein>
    <submittedName>
        <fullName evidence="2">Uncharacterized protein</fullName>
    </submittedName>
</protein>
<evidence type="ECO:0000313" key="2">
    <source>
        <dbReference type="EMBL" id="KAJ1190283.1"/>
    </source>
</evidence>
<reference evidence="2" key="1">
    <citation type="journal article" date="2022" name="bioRxiv">
        <title>Sequencing and chromosome-scale assembly of the giantPleurodeles waltlgenome.</title>
        <authorList>
            <person name="Brown T."/>
            <person name="Elewa A."/>
            <person name="Iarovenko S."/>
            <person name="Subramanian E."/>
            <person name="Araus A.J."/>
            <person name="Petzold A."/>
            <person name="Susuki M."/>
            <person name="Suzuki K.-i.T."/>
            <person name="Hayashi T."/>
            <person name="Toyoda A."/>
            <person name="Oliveira C."/>
            <person name="Osipova E."/>
            <person name="Leigh N.D."/>
            <person name="Simon A."/>
            <person name="Yun M.H."/>
        </authorList>
    </citation>
    <scope>NUCLEOTIDE SEQUENCE</scope>
    <source>
        <strain evidence="2">20211129_DDA</strain>
        <tissue evidence="2">Liver</tissue>
    </source>
</reference>
<proteinExistence type="predicted"/>
<evidence type="ECO:0000313" key="3">
    <source>
        <dbReference type="Proteomes" id="UP001066276"/>
    </source>
</evidence>